<dbReference type="EMBL" id="JAJSOF020000019">
    <property type="protein sequence ID" value="KAJ4439186.1"/>
    <property type="molecule type" value="Genomic_DNA"/>
</dbReference>
<sequence>MHAVHGQMSLSYYGVQEEARRPTLKAAEKEMASVQDGDSDLLIGDASEIENSDINIVTLQWVMVVTWMMTKILLQATRMTEISITVYNGWCDVSANSREKAESDALAGLKVIEIGPATSKWRNLTDTMSYGMSTSTTVKPTERIRVDGMEVAIAEVLWKRSVNVCGMRCVTMFSDGDSKAFNHLQSLTVYGNEVKLQKDECINHVSKRLVTGLSEWRAKRVPGGGTKTGRLTKETILKLQLYYRQAIKNNIPNVQYMPLCTMQCLQMKSLNTSSGAPGGASSWCFYNRATARGEIPPKHDKTTMTTVWIRQW</sequence>
<dbReference type="InterPro" id="IPR049012">
    <property type="entry name" value="Mutator_transp_dom"/>
</dbReference>
<proteinExistence type="predicted"/>
<feature type="domain" description="Mutator-like transposase" evidence="1">
    <location>
        <begin position="146"/>
        <end position="257"/>
    </location>
</feature>
<gene>
    <name evidence="2" type="ORF">ANN_15146</name>
</gene>
<evidence type="ECO:0000259" key="1">
    <source>
        <dbReference type="Pfam" id="PF20700"/>
    </source>
</evidence>
<evidence type="ECO:0000313" key="3">
    <source>
        <dbReference type="Proteomes" id="UP001148838"/>
    </source>
</evidence>
<dbReference type="Proteomes" id="UP001148838">
    <property type="component" value="Unassembled WGS sequence"/>
</dbReference>
<comment type="caution">
    <text evidence="2">The sequence shown here is derived from an EMBL/GenBank/DDBJ whole genome shotgun (WGS) entry which is preliminary data.</text>
</comment>
<protein>
    <recommendedName>
        <fullName evidence="1">Mutator-like transposase domain-containing protein</fullName>
    </recommendedName>
</protein>
<reference evidence="2 3" key="1">
    <citation type="journal article" date="2022" name="Allergy">
        <title>Genome assembly and annotation of Periplaneta americana reveal a comprehensive cockroach allergen profile.</title>
        <authorList>
            <person name="Wang L."/>
            <person name="Xiong Q."/>
            <person name="Saelim N."/>
            <person name="Wang L."/>
            <person name="Nong W."/>
            <person name="Wan A.T."/>
            <person name="Shi M."/>
            <person name="Liu X."/>
            <person name="Cao Q."/>
            <person name="Hui J.H.L."/>
            <person name="Sookrung N."/>
            <person name="Leung T.F."/>
            <person name="Tungtrongchitr A."/>
            <person name="Tsui S.K.W."/>
        </authorList>
    </citation>
    <scope>NUCLEOTIDE SEQUENCE [LARGE SCALE GENOMIC DNA]</scope>
    <source>
        <strain evidence="2">PWHHKU_190912</strain>
    </source>
</reference>
<name>A0ABQ8SZP0_PERAM</name>
<evidence type="ECO:0000313" key="2">
    <source>
        <dbReference type="EMBL" id="KAJ4439186.1"/>
    </source>
</evidence>
<keyword evidence="3" id="KW-1185">Reference proteome</keyword>
<dbReference type="Pfam" id="PF20700">
    <property type="entry name" value="Mutator"/>
    <property type="match status" value="1"/>
</dbReference>
<accession>A0ABQ8SZP0</accession>
<organism evidence="2 3">
    <name type="scientific">Periplaneta americana</name>
    <name type="common">American cockroach</name>
    <name type="synonym">Blatta americana</name>
    <dbReference type="NCBI Taxonomy" id="6978"/>
    <lineage>
        <taxon>Eukaryota</taxon>
        <taxon>Metazoa</taxon>
        <taxon>Ecdysozoa</taxon>
        <taxon>Arthropoda</taxon>
        <taxon>Hexapoda</taxon>
        <taxon>Insecta</taxon>
        <taxon>Pterygota</taxon>
        <taxon>Neoptera</taxon>
        <taxon>Polyneoptera</taxon>
        <taxon>Dictyoptera</taxon>
        <taxon>Blattodea</taxon>
        <taxon>Blattoidea</taxon>
        <taxon>Blattidae</taxon>
        <taxon>Blattinae</taxon>
        <taxon>Periplaneta</taxon>
    </lineage>
</organism>